<evidence type="ECO:0000313" key="4">
    <source>
        <dbReference type="Proteomes" id="UP000268313"/>
    </source>
</evidence>
<dbReference type="Pfam" id="PF14099">
    <property type="entry name" value="Polysacc_lyase"/>
    <property type="match status" value="1"/>
</dbReference>
<evidence type="ECO:0000259" key="2">
    <source>
        <dbReference type="PROSITE" id="PS50022"/>
    </source>
</evidence>
<gene>
    <name evidence="3" type="ORF">D7X32_19485</name>
</gene>
<reference evidence="4" key="1">
    <citation type="submission" date="2018-09" db="EMBL/GenBank/DDBJ databases">
        <authorList>
            <person name="Livingstone P.G."/>
            <person name="Whitworth D.E."/>
        </authorList>
    </citation>
    <scope>NUCLEOTIDE SEQUENCE [LARGE SCALE GENOMIC DNA]</scope>
    <source>
        <strain evidence="4">CA043D</strain>
    </source>
</reference>
<dbReference type="PROSITE" id="PS50022">
    <property type="entry name" value="FA58C_3"/>
    <property type="match status" value="1"/>
</dbReference>
<dbReference type="SUPFAM" id="SSF49785">
    <property type="entry name" value="Galactose-binding domain-like"/>
    <property type="match status" value="1"/>
</dbReference>
<name>A0A3A8KIB8_9BACT</name>
<accession>A0A3A8KIB8</accession>
<comment type="caution">
    <text evidence="3">The sequence shown here is derived from an EMBL/GenBank/DDBJ whole genome shotgun (WGS) entry which is preliminary data.</text>
</comment>
<evidence type="ECO:0000313" key="3">
    <source>
        <dbReference type="EMBL" id="RKH01644.1"/>
    </source>
</evidence>
<dbReference type="InterPro" id="IPR000421">
    <property type="entry name" value="FA58C"/>
</dbReference>
<keyword evidence="4" id="KW-1185">Reference proteome</keyword>
<dbReference type="Gene3D" id="2.60.120.260">
    <property type="entry name" value="Galactose-binding domain-like"/>
    <property type="match status" value="1"/>
</dbReference>
<sequence>MKKTLLLVETLFVLSAVGCGAPDGSLPVEDRQPSLETSGEDLTTTGCTQLTPSGVKASGDDGAGSVAANTLDDQLTTRWSSLGKGQWIDYDLGATKAVGAVSVAWHEGATRANTFTVSVSPDGYTYTQVYSGKSKGTTTAAETYSFTSVSARRVRITVQGNTVNDWASITEARPCSGTTTTPPPTTPSGIIWRGDFESGDRSQWDGTQMMSADRLQVIPSPVREGGFALKATVKQGDDPINSSGNRNEIFKQTKEATGTEYWYRWSTRFAPDFPSVNTWQLFTQWHHDGCCGSPPVEFYVYGEEMRLNIGGSPGTIVWRTPLVRNAWHDFIFHVKWSPNASVGFVELYYDGNLVLPKRNIATQYTGQLNYLKIGLYRNDTIAPVGVVYHDGWVMGRTKDDVLNANYQLK</sequence>
<dbReference type="RefSeq" id="WP_120604069.1">
    <property type="nucleotide sequence ID" value="NZ_RAWE01000067.1"/>
</dbReference>
<feature type="region of interest" description="Disordered" evidence="1">
    <location>
        <begin position="23"/>
        <end position="44"/>
    </location>
</feature>
<dbReference type="AlphaFoldDB" id="A0A3A8KIB8"/>
<dbReference type="EMBL" id="RAWE01000067">
    <property type="protein sequence ID" value="RKH01644.1"/>
    <property type="molecule type" value="Genomic_DNA"/>
</dbReference>
<evidence type="ECO:0000256" key="1">
    <source>
        <dbReference type="SAM" id="MobiDB-lite"/>
    </source>
</evidence>
<dbReference type="InterPro" id="IPR025975">
    <property type="entry name" value="Polysacc_lyase"/>
</dbReference>
<dbReference type="OrthoDB" id="5490819at2"/>
<protein>
    <submittedName>
        <fullName evidence="3">Carbohydrate-binding protein</fullName>
    </submittedName>
</protein>
<dbReference type="InterPro" id="IPR008979">
    <property type="entry name" value="Galactose-bd-like_sf"/>
</dbReference>
<dbReference type="Gene3D" id="2.60.120.200">
    <property type="match status" value="1"/>
</dbReference>
<feature type="domain" description="F5/8 type C" evidence="2">
    <location>
        <begin position="30"/>
        <end position="175"/>
    </location>
</feature>
<organism evidence="3 4">
    <name type="scientific">Corallococcus carmarthensis</name>
    <dbReference type="NCBI Taxonomy" id="2316728"/>
    <lineage>
        <taxon>Bacteria</taxon>
        <taxon>Pseudomonadati</taxon>
        <taxon>Myxococcota</taxon>
        <taxon>Myxococcia</taxon>
        <taxon>Myxococcales</taxon>
        <taxon>Cystobacterineae</taxon>
        <taxon>Myxococcaceae</taxon>
        <taxon>Corallococcus</taxon>
    </lineage>
</organism>
<dbReference type="Proteomes" id="UP000268313">
    <property type="component" value="Unassembled WGS sequence"/>
</dbReference>
<feature type="compositionally biased region" description="Polar residues" evidence="1">
    <location>
        <begin position="34"/>
        <end position="44"/>
    </location>
</feature>
<dbReference type="Pfam" id="PF00754">
    <property type="entry name" value="F5_F8_type_C"/>
    <property type="match status" value="1"/>
</dbReference>
<proteinExistence type="predicted"/>